<organism evidence="7 8">
    <name type="scientific">Exophiala bonariae</name>
    <dbReference type="NCBI Taxonomy" id="1690606"/>
    <lineage>
        <taxon>Eukaryota</taxon>
        <taxon>Fungi</taxon>
        <taxon>Dikarya</taxon>
        <taxon>Ascomycota</taxon>
        <taxon>Pezizomycotina</taxon>
        <taxon>Eurotiomycetes</taxon>
        <taxon>Chaetothyriomycetidae</taxon>
        <taxon>Chaetothyriales</taxon>
        <taxon>Herpotrichiellaceae</taxon>
        <taxon>Exophiala</taxon>
    </lineage>
</organism>
<dbReference type="GeneID" id="89968643"/>
<keyword evidence="4" id="KW-0560">Oxidoreductase</keyword>
<evidence type="ECO:0000313" key="7">
    <source>
        <dbReference type="EMBL" id="KAK5064588.1"/>
    </source>
</evidence>
<evidence type="ECO:0000256" key="2">
    <source>
        <dbReference type="ARBA" id="ARBA00022630"/>
    </source>
</evidence>
<dbReference type="InterPro" id="IPR050493">
    <property type="entry name" value="FAD-dep_Monooxygenase_BioMet"/>
</dbReference>
<comment type="similarity">
    <text evidence="1">Belongs to the paxM FAD-dependent monooxygenase family.</text>
</comment>
<dbReference type="GO" id="GO:0071949">
    <property type="term" value="F:FAD binding"/>
    <property type="evidence" value="ECO:0007669"/>
    <property type="project" value="InterPro"/>
</dbReference>
<dbReference type="EMBL" id="JAVRRD010000001">
    <property type="protein sequence ID" value="KAK5064588.1"/>
    <property type="molecule type" value="Genomic_DNA"/>
</dbReference>
<sequence length="410" mass="45335">MSPPLNVTIIGAGIAGTFAARVLREKNNVKILEKFGAEHELGAAINLGPNATTFLDKYGFDRERAGSVVVGRSRIFDTKGNVVQESPLPDLRKLFGSDWIVQHRADLWNELFRLATAPSDQLGLTGEPAKIIWGAEVAKVDVESGDVTTVDGRVIQSDLVIGADGIKSSVRQCVVGEAAFSTARPSGSSAFRFLLPRDVVDDVAPGLSVMDPNKPADIEIHLAQDATKRSIVCYPCRNFEFLNFGALGLDSHIKLDTTESWSSSGSREDLLRCFNDYAQLRPLLEQARNIKVWQLRDQDPLPTYIRGRTVIIGDAAHAMTPHQGQGASQAIEDGEAFSLFTEQQVSRERVPEVLKDFDRVRRTRASKIQNITRDVHQNKTPENIWKNMKYNFSYDGVRACITKLEAGEEI</sequence>
<dbReference type="RefSeq" id="XP_064711912.1">
    <property type="nucleotide sequence ID" value="XM_064844052.1"/>
</dbReference>
<reference evidence="7 8" key="1">
    <citation type="submission" date="2023-08" db="EMBL/GenBank/DDBJ databases">
        <title>Black Yeasts Isolated from many extreme environments.</title>
        <authorList>
            <person name="Coleine C."/>
            <person name="Stajich J.E."/>
            <person name="Selbmann L."/>
        </authorList>
    </citation>
    <scope>NUCLEOTIDE SEQUENCE [LARGE SCALE GENOMIC DNA]</scope>
    <source>
        <strain evidence="7 8">CCFEE 5792</strain>
    </source>
</reference>
<proteinExistence type="inferred from homology"/>
<dbReference type="SUPFAM" id="SSF54373">
    <property type="entry name" value="FAD-linked reductases, C-terminal domain"/>
    <property type="match status" value="1"/>
</dbReference>
<keyword evidence="5" id="KW-0503">Monooxygenase</keyword>
<feature type="domain" description="FAD-binding" evidence="6">
    <location>
        <begin position="149"/>
        <end position="368"/>
    </location>
</feature>
<dbReference type="InterPro" id="IPR002938">
    <property type="entry name" value="FAD-bd"/>
</dbReference>
<dbReference type="GO" id="GO:0004497">
    <property type="term" value="F:monooxygenase activity"/>
    <property type="evidence" value="ECO:0007669"/>
    <property type="project" value="UniProtKB-KW"/>
</dbReference>
<dbReference type="PRINTS" id="PR00420">
    <property type="entry name" value="RNGMNOXGNASE"/>
</dbReference>
<evidence type="ECO:0000256" key="1">
    <source>
        <dbReference type="ARBA" id="ARBA00007992"/>
    </source>
</evidence>
<evidence type="ECO:0000256" key="5">
    <source>
        <dbReference type="ARBA" id="ARBA00023033"/>
    </source>
</evidence>
<comment type="caution">
    <text evidence="7">The sequence shown here is derived from an EMBL/GenBank/DDBJ whole genome shotgun (WGS) entry which is preliminary data.</text>
</comment>
<evidence type="ECO:0000256" key="4">
    <source>
        <dbReference type="ARBA" id="ARBA00023002"/>
    </source>
</evidence>
<protein>
    <recommendedName>
        <fullName evidence="6">FAD-binding domain-containing protein</fullName>
    </recommendedName>
</protein>
<dbReference type="Pfam" id="PF01494">
    <property type="entry name" value="FAD_binding_3"/>
    <property type="match status" value="1"/>
</dbReference>
<dbReference type="Gene3D" id="3.50.50.60">
    <property type="entry name" value="FAD/NAD(P)-binding domain"/>
    <property type="match status" value="1"/>
</dbReference>
<keyword evidence="8" id="KW-1185">Reference proteome</keyword>
<keyword evidence="2" id="KW-0285">Flavoprotein</keyword>
<name>A0AAV9NQV1_9EURO</name>
<dbReference type="PANTHER" id="PTHR13789">
    <property type="entry name" value="MONOOXYGENASE"/>
    <property type="match status" value="1"/>
</dbReference>
<keyword evidence="3" id="KW-0274">FAD</keyword>
<evidence type="ECO:0000256" key="3">
    <source>
        <dbReference type="ARBA" id="ARBA00022827"/>
    </source>
</evidence>
<accession>A0AAV9NQV1</accession>
<dbReference type="Proteomes" id="UP001358417">
    <property type="component" value="Unassembled WGS sequence"/>
</dbReference>
<dbReference type="AlphaFoldDB" id="A0AAV9NQV1"/>
<gene>
    <name evidence="7" type="ORF">LTR84_000421</name>
</gene>
<dbReference type="SUPFAM" id="SSF51905">
    <property type="entry name" value="FAD/NAD(P)-binding domain"/>
    <property type="match status" value="1"/>
</dbReference>
<dbReference type="PANTHER" id="PTHR13789:SF314">
    <property type="entry name" value="FAD-BINDING DOMAIN-CONTAINING PROTEIN"/>
    <property type="match status" value="1"/>
</dbReference>
<dbReference type="InterPro" id="IPR036188">
    <property type="entry name" value="FAD/NAD-bd_sf"/>
</dbReference>
<evidence type="ECO:0000259" key="6">
    <source>
        <dbReference type="Pfam" id="PF01494"/>
    </source>
</evidence>
<evidence type="ECO:0000313" key="8">
    <source>
        <dbReference type="Proteomes" id="UP001358417"/>
    </source>
</evidence>